<dbReference type="PROSITE" id="PS50994">
    <property type="entry name" value="INTEGRASE"/>
    <property type="match status" value="1"/>
</dbReference>
<feature type="region of interest" description="Disordered" evidence="2">
    <location>
        <begin position="104"/>
        <end position="132"/>
    </location>
</feature>
<dbReference type="Gene3D" id="1.10.10.10">
    <property type="entry name" value="Winged helix-like DNA-binding domain superfamily/Winged helix DNA-binding domain"/>
    <property type="match status" value="1"/>
</dbReference>
<evidence type="ECO:0000313" key="5">
    <source>
        <dbReference type="Proteomes" id="UP000279446"/>
    </source>
</evidence>
<dbReference type="EMBL" id="RZNY01000081">
    <property type="protein sequence ID" value="RUT37657.1"/>
    <property type="molecule type" value="Genomic_DNA"/>
</dbReference>
<dbReference type="OrthoDB" id="9781005at2"/>
<dbReference type="GO" id="GO:0015074">
    <property type="term" value="P:DNA integration"/>
    <property type="evidence" value="ECO:0007669"/>
    <property type="project" value="InterPro"/>
</dbReference>
<evidence type="ECO:0000256" key="1">
    <source>
        <dbReference type="ARBA" id="ARBA00002286"/>
    </source>
</evidence>
<dbReference type="InterPro" id="IPR009057">
    <property type="entry name" value="Homeodomain-like_sf"/>
</dbReference>
<dbReference type="PANTHER" id="PTHR46889">
    <property type="entry name" value="TRANSPOSASE INSF FOR INSERTION SEQUENCE IS3B-RELATED"/>
    <property type="match status" value="1"/>
</dbReference>
<dbReference type="Pfam" id="PF13276">
    <property type="entry name" value="HTH_21"/>
    <property type="match status" value="1"/>
</dbReference>
<dbReference type="SUPFAM" id="SSF46689">
    <property type="entry name" value="Homeodomain-like"/>
    <property type="match status" value="2"/>
</dbReference>
<dbReference type="InterPro" id="IPR055247">
    <property type="entry name" value="InsJ-like_HTH"/>
</dbReference>
<keyword evidence="5" id="KW-1185">Reference proteome</keyword>
<dbReference type="AlphaFoldDB" id="A0A3S1DGH0"/>
<dbReference type="Pfam" id="PF00665">
    <property type="entry name" value="rve"/>
    <property type="match status" value="1"/>
</dbReference>
<comment type="caution">
    <text evidence="4">The sequence shown here is derived from an EMBL/GenBank/DDBJ whole genome shotgun (WGS) entry which is preliminary data.</text>
</comment>
<dbReference type="NCBIfam" id="NF033516">
    <property type="entry name" value="transpos_IS3"/>
    <property type="match status" value="1"/>
</dbReference>
<feature type="domain" description="Integrase catalytic" evidence="3">
    <location>
        <begin position="288"/>
        <end position="450"/>
    </location>
</feature>
<name>A0A3S1DGH0_9BACL</name>
<dbReference type="InterPro" id="IPR050900">
    <property type="entry name" value="Transposase_IS3/IS150/IS904"/>
</dbReference>
<proteinExistence type="predicted"/>
<dbReference type="GO" id="GO:0003676">
    <property type="term" value="F:nucleic acid binding"/>
    <property type="evidence" value="ECO:0007669"/>
    <property type="project" value="InterPro"/>
</dbReference>
<evidence type="ECO:0000256" key="2">
    <source>
        <dbReference type="SAM" id="MobiDB-lite"/>
    </source>
</evidence>
<sequence>MSKYSLAIKLRTVFSYLEGKESFNSLAEELRTSSAVVMNWVKQYKYHGADAFKKSYTSYSTQYKLDVLNYMNENGTSPNETAAIFNISEPSMIRKWRRRIENEGMDALNSKKKGRPIMNSEKQGAAKKQVPDDGSVEALKAELERLRMENAYFKKVECLSSKQGKITKEDKAQVVYELRNEFSVKALLQLADVPRSTYYYWVKNIGRPDPDAKLKALIQAIYDEHEGRYGYRRIHDELMNRGRQLNHKKVQRIMQELGLKCLVRMKKYRSYKGMIGKIAPNILERNFHAEKPNEKWVTDISEFKLFGEKLYLSPVLDLYNGEIITYTIGSRPVYSLVSTMLDQAFSRLTDVDKPLIHSDQGWHYQMKQYRHALEERGIKQSMSRKGNCYDNAVIENFFGIMKSELLYLKEFESIAHFKQELSKYIHYYNNKRIKAKLKGMSPVQYRTHAQQIA</sequence>
<dbReference type="Gene3D" id="3.30.420.10">
    <property type="entry name" value="Ribonuclease H-like superfamily/Ribonuclease H"/>
    <property type="match status" value="1"/>
</dbReference>
<dbReference type="InterPro" id="IPR048020">
    <property type="entry name" value="Transpos_IS3"/>
</dbReference>
<evidence type="ECO:0000313" key="4">
    <source>
        <dbReference type="EMBL" id="RUT37657.1"/>
    </source>
</evidence>
<accession>A0A3S1DGH0</accession>
<dbReference type="InterPro" id="IPR001584">
    <property type="entry name" value="Integrase_cat-core"/>
</dbReference>
<dbReference type="Pfam" id="PF13333">
    <property type="entry name" value="rve_2"/>
    <property type="match status" value="1"/>
</dbReference>
<dbReference type="RefSeq" id="WP_127195313.1">
    <property type="nucleotide sequence ID" value="NZ_RZNY01000081.1"/>
</dbReference>
<gene>
    <name evidence="4" type="ORF">EJP82_27845</name>
</gene>
<dbReference type="Pfam" id="PF13518">
    <property type="entry name" value="HTH_28"/>
    <property type="match status" value="1"/>
</dbReference>
<organism evidence="4 5">
    <name type="scientific">Paenibacillus anaericanus</name>
    <dbReference type="NCBI Taxonomy" id="170367"/>
    <lineage>
        <taxon>Bacteria</taxon>
        <taxon>Bacillati</taxon>
        <taxon>Bacillota</taxon>
        <taxon>Bacilli</taxon>
        <taxon>Bacillales</taxon>
        <taxon>Paenibacillaceae</taxon>
        <taxon>Paenibacillus</taxon>
    </lineage>
</organism>
<dbReference type="SUPFAM" id="SSF53098">
    <property type="entry name" value="Ribonuclease H-like"/>
    <property type="match status" value="1"/>
</dbReference>
<dbReference type="InterPro" id="IPR012337">
    <property type="entry name" value="RNaseH-like_sf"/>
</dbReference>
<dbReference type="InterPro" id="IPR036397">
    <property type="entry name" value="RNaseH_sf"/>
</dbReference>
<protein>
    <submittedName>
        <fullName evidence="4">IS3 family transposase</fullName>
    </submittedName>
</protein>
<dbReference type="InterPro" id="IPR025948">
    <property type="entry name" value="HTH-like_dom"/>
</dbReference>
<dbReference type="PANTHER" id="PTHR46889:SF5">
    <property type="entry name" value="INTEGRASE PROTEIN"/>
    <property type="match status" value="1"/>
</dbReference>
<dbReference type="Proteomes" id="UP000279446">
    <property type="component" value="Unassembled WGS sequence"/>
</dbReference>
<evidence type="ECO:0000259" key="3">
    <source>
        <dbReference type="PROSITE" id="PS50994"/>
    </source>
</evidence>
<comment type="function">
    <text evidence="1">Involved in the transposition of the insertion sequence.</text>
</comment>
<reference evidence="4 5" key="1">
    <citation type="submission" date="2018-12" db="EMBL/GenBank/DDBJ databases">
        <authorList>
            <person name="Sun L."/>
            <person name="Chen Z."/>
        </authorList>
    </citation>
    <scope>NUCLEOTIDE SEQUENCE [LARGE SCALE GENOMIC DNA]</scope>
    <source>
        <strain evidence="4 5">DSM 15890</strain>
    </source>
</reference>
<dbReference type="InterPro" id="IPR036388">
    <property type="entry name" value="WH-like_DNA-bd_sf"/>
</dbReference>